<name>A0A024XDZ3_PLAFC</name>
<dbReference type="AlphaFoldDB" id="A0A024XDZ3"/>
<dbReference type="EMBL" id="KI927462">
    <property type="protein sequence ID" value="ETW63777.1"/>
    <property type="molecule type" value="Genomic_DNA"/>
</dbReference>
<protein>
    <submittedName>
        <fullName evidence="1">Uncharacterized protein</fullName>
    </submittedName>
</protein>
<evidence type="ECO:0000313" key="1">
    <source>
        <dbReference type="EMBL" id="ETW63777.1"/>
    </source>
</evidence>
<reference evidence="1 2" key="1">
    <citation type="submission" date="2013-02" db="EMBL/GenBank/DDBJ databases">
        <title>The Genome Annotation of Plasmodium falciparum CAMP/Malaysia.</title>
        <authorList>
            <consortium name="The Broad Institute Genome Sequencing Platform"/>
            <consortium name="The Broad Institute Genome Sequencing Center for Infectious Disease"/>
            <person name="Neafsey D."/>
            <person name="Hoffman S."/>
            <person name="Volkman S."/>
            <person name="Rosenthal P."/>
            <person name="Walker B."/>
            <person name="Young S.K."/>
            <person name="Zeng Q."/>
            <person name="Gargeya S."/>
            <person name="Fitzgerald M."/>
            <person name="Haas B."/>
            <person name="Abouelleil A."/>
            <person name="Allen A.W."/>
            <person name="Alvarado L."/>
            <person name="Arachchi H.M."/>
            <person name="Berlin A.M."/>
            <person name="Chapman S.B."/>
            <person name="Gainer-Dewar J."/>
            <person name="Goldberg J."/>
            <person name="Griggs A."/>
            <person name="Gujja S."/>
            <person name="Hansen M."/>
            <person name="Howarth C."/>
            <person name="Imamovic A."/>
            <person name="Ireland A."/>
            <person name="Larimer J."/>
            <person name="McCowan C."/>
            <person name="Murphy C."/>
            <person name="Pearson M."/>
            <person name="Poon T.W."/>
            <person name="Priest M."/>
            <person name="Roberts A."/>
            <person name="Saif S."/>
            <person name="Shea T."/>
            <person name="Sisk P."/>
            <person name="Sykes S."/>
            <person name="Wortman J."/>
            <person name="Nusbaum C."/>
            <person name="Birren B."/>
        </authorList>
    </citation>
    <scope>NUCLEOTIDE SEQUENCE [LARGE SCALE GENOMIC DNA]</scope>
    <source>
        <strain evidence="1 2">CAMP/Malaysia</strain>
    </source>
</reference>
<dbReference type="Proteomes" id="UP000030694">
    <property type="component" value="Unassembled WGS sequence"/>
</dbReference>
<sequence length="68" mass="8535">MNNKYRIEEKNYYFSFIIFNTQRKSGCLLPFKEGGGKKKKKGKIKYYNNEKLYYRKCKERYYHHMLYI</sequence>
<accession>A0A024XDZ3</accession>
<proteinExistence type="predicted"/>
<gene>
    <name evidence="1" type="ORF">PFMC_00336</name>
</gene>
<organism evidence="1 2">
    <name type="scientific">Plasmodium falciparum (isolate Camp / Malaysia)</name>
    <dbReference type="NCBI Taxonomy" id="5835"/>
    <lineage>
        <taxon>Eukaryota</taxon>
        <taxon>Sar</taxon>
        <taxon>Alveolata</taxon>
        <taxon>Apicomplexa</taxon>
        <taxon>Aconoidasida</taxon>
        <taxon>Haemosporida</taxon>
        <taxon>Plasmodiidae</taxon>
        <taxon>Plasmodium</taxon>
        <taxon>Plasmodium (Laverania)</taxon>
    </lineage>
</organism>
<evidence type="ECO:0000313" key="2">
    <source>
        <dbReference type="Proteomes" id="UP000030694"/>
    </source>
</evidence>
<reference evidence="1 2" key="2">
    <citation type="submission" date="2013-02" db="EMBL/GenBank/DDBJ databases">
        <title>The Genome Sequence of Plasmodium falciparum CAMP/Malaysia.</title>
        <authorList>
            <consortium name="The Broad Institute Genome Sequencing Platform"/>
            <consortium name="The Broad Institute Genome Sequencing Center for Infectious Disease"/>
            <person name="Neafsey D."/>
            <person name="Cheeseman I."/>
            <person name="Volkman S."/>
            <person name="Adams J."/>
            <person name="Walker B."/>
            <person name="Young S.K."/>
            <person name="Zeng Q."/>
            <person name="Gargeya S."/>
            <person name="Fitzgerald M."/>
            <person name="Haas B."/>
            <person name="Abouelleil A."/>
            <person name="Alvarado L."/>
            <person name="Arachchi H.M."/>
            <person name="Berlin A.M."/>
            <person name="Chapman S.B."/>
            <person name="Dewar J."/>
            <person name="Goldberg J."/>
            <person name="Griggs A."/>
            <person name="Gujja S."/>
            <person name="Hansen M."/>
            <person name="Howarth C."/>
            <person name="Imamovic A."/>
            <person name="Larimer J."/>
            <person name="McCowan C."/>
            <person name="Murphy C."/>
            <person name="Neiman D."/>
            <person name="Pearson M."/>
            <person name="Priest M."/>
            <person name="Roberts A."/>
            <person name="Saif S."/>
            <person name="Shea T."/>
            <person name="Sisk P."/>
            <person name="Sykes S."/>
            <person name="Wortman J."/>
            <person name="Nusbaum C."/>
            <person name="Birren B."/>
        </authorList>
    </citation>
    <scope>NUCLEOTIDE SEQUENCE [LARGE SCALE GENOMIC DNA]</scope>
    <source>
        <strain evidence="1 2">CAMP/Malaysia</strain>
    </source>
</reference>